<dbReference type="Pfam" id="PF04488">
    <property type="entry name" value="Gly_transf_sug"/>
    <property type="match status" value="1"/>
</dbReference>
<evidence type="ECO:0000313" key="3">
    <source>
        <dbReference type="Proteomes" id="UP000015453"/>
    </source>
</evidence>
<dbReference type="InterPro" id="IPR007577">
    <property type="entry name" value="GlycoTrfase_DXD_sugar-bd_CS"/>
</dbReference>
<comment type="caution">
    <text evidence="2">The sequence shown here is derived from an EMBL/GenBank/DDBJ whole genome shotgun (WGS) entry which is preliminary data.</text>
</comment>
<dbReference type="PANTHER" id="PTHR46781">
    <property type="entry name" value="ALPHA 1,4-GLYCOSYLTRANSFERASE FAMILY PROTEIN"/>
    <property type="match status" value="1"/>
</dbReference>
<feature type="non-terminal residue" evidence="2">
    <location>
        <position position="1"/>
    </location>
</feature>
<dbReference type="InterPro" id="IPR007652">
    <property type="entry name" value="A1-4-GlycosylTfrase_dom"/>
</dbReference>
<dbReference type="Gene3D" id="3.90.550.20">
    <property type="match status" value="1"/>
</dbReference>
<evidence type="ECO:0000313" key="2">
    <source>
        <dbReference type="EMBL" id="EPS64460.1"/>
    </source>
</evidence>
<dbReference type="PANTHER" id="PTHR46781:SF5">
    <property type="entry name" value="ALPHA 1,4-GLYCOSYLTRANSFERASE FAMILY PROTEIN"/>
    <property type="match status" value="1"/>
</dbReference>
<dbReference type="OrthoDB" id="409543at2759"/>
<accession>S8CC51</accession>
<dbReference type="Proteomes" id="UP000015453">
    <property type="component" value="Unassembled WGS sequence"/>
</dbReference>
<gene>
    <name evidence="2" type="ORF">M569_10322</name>
</gene>
<feature type="non-terminal residue" evidence="2">
    <location>
        <position position="291"/>
    </location>
</feature>
<dbReference type="InterPro" id="IPR044789">
    <property type="entry name" value="Put_A1-4-GlycosylTfrase_plant"/>
</dbReference>
<dbReference type="AlphaFoldDB" id="S8CC51"/>
<feature type="domain" description="Alpha 1,4-glycosyltransferase" evidence="1">
    <location>
        <begin position="174"/>
        <end position="288"/>
    </location>
</feature>
<keyword evidence="3" id="KW-1185">Reference proteome</keyword>
<protein>
    <recommendedName>
        <fullName evidence="1">Alpha 1,4-glycosyltransferase domain-containing protein</fullName>
    </recommendedName>
</protein>
<dbReference type="SUPFAM" id="SSF53448">
    <property type="entry name" value="Nucleotide-diphospho-sugar transferases"/>
    <property type="match status" value="1"/>
</dbReference>
<proteinExistence type="predicted"/>
<dbReference type="Pfam" id="PF04572">
    <property type="entry name" value="Gb3_synth"/>
    <property type="match status" value="1"/>
</dbReference>
<dbReference type="InterPro" id="IPR029044">
    <property type="entry name" value="Nucleotide-diphossugar_trans"/>
</dbReference>
<dbReference type="EMBL" id="AUSU01004811">
    <property type="protein sequence ID" value="EPS64460.1"/>
    <property type="molecule type" value="Genomic_DNA"/>
</dbReference>
<evidence type="ECO:0000259" key="1">
    <source>
        <dbReference type="Pfam" id="PF04572"/>
    </source>
</evidence>
<name>S8CC51_9LAMI</name>
<organism evidence="2 3">
    <name type="scientific">Genlisea aurea</name>
    <dbReference type="NCBI Taxonomy" id="192259"/>
    <lineage>
        <taxon>Eukaryota</taxon>
        <taxon>Viridiplantae</taxon>
        <taxon>Streptophyta</taxon>
        <taxon>Embryophyta</taxon>
        <taxon>Tracheophyta</taxon>
        <taxon>Spermatophyta</taxon>
        <taxon>Magnoliopsida</taxon>
        <taxon>eudicotyledons</taxon>
        <taxon>Gunneridae</taxon>
        <taxon>Pentapetalae</taxon>
        <taxon>asterids</taxon>
        <taxon>lamiids</taxon>
        <taxon>Lamiales</taxon>
        <taxon>Lentibulariaceae</taxon>
        <taxon>Genlisea</taxon>
    </lineage>
</organism>
<reference evidence="2 3" key="1">
    <citation type="journal article" date="2013" name="BMC Genomics">
        <title>The miniature genome of a carnivorous plant Genlisea aurea contains a low number of genes and short non-coding sequences.</title>
        <authorList>
            <person name="Leushkin E.V."/>
            <person name="Sutormin R.A."/>
            <person name="Nabieva E.R."/>
            <person name="Penin A.A."/>
            <person name="Kondrashov A.S."/>
            <person name="Logacheva M.D."/>
        </authorList>
    </citation>
    <scope>NUCLEOTIDE SEQUENCE [LARGE SCALE GENOMIC DNA]</scope>
</reference>
<sequence length="291" mass="33082">FEVRVMEFFRGNSSSSSCELRFFMTWIYTQKAFGDREKLAVENLFKFHPDGCLVIASFSLDSANGMKALGPFVSRGLKVTAISPDFDYLFNNTPGSVWYRRLLHGGVNPGEIPLGQNLSNLLRLGFLYRFGGIYLDTDVIVLRSFQGLRNVIGAQTADASTGNWSRLNTAVMVFDENHPLIFKFIQEFALTFDGSKWGHNGPYLASRVVSRIGERAGYKNSFRVLSPAAFYPVDWSRIGRLFEGPKNSSHSEWLEAEMRRIRRRSFAVHLWNRESSGLQIQRGSIIQRIIN</sequence>